<gene>
    <name evidence="1" type="ORF">QAD02_000492</name>
</gene>
<accession>A0ACC2NDL0</accession>
<evidence type="ECO:0000313" key="2">
    <source>
        <dbReference type="Proteomes" id="UP001239111"/>
    </source>
</evidence>
<reference evidence="1" key="1">
    <citation type="submission" date="2023-04" db="EMBL/GenBank/DDBJ databases">
        <title>A chromosome-level genome assembly of the parasitoid wasp Eretmocerus hayati.</title>
        <authorList>
            <person name="Zhong Y."/>
            <person name="Liu S."/>
            <person name="Liu Y."/>
        </authorList>
    </citation>
    <scope>NUCLEOTIDE SEQUENCE</scope>
    <source>
        <strain evidence="1">ZJU_SS_LIU_2023</strain>
    </source>
</reference>
<dbReference type="Proteomes" id="UP001239111">
    <property type="component" value="Chromosome 3"/>
</dbReference>
<name>A0ACC2NDL0_9HYME</name>
<organism evidence="1 2">
    <name type="scientific">Eretmocerus hayati</name>
    <dbReference type="NCBI Taxonomy" id="131215"/>
    <lineage>
        <taxon>Eukaryota</taxon>
        <taxon>Metazoa</taxon>
        <taxon>Ecdysozoa</taxon>
        <taxon>Arthropoda</taxon>
        <taxon>Hexapoda</taxon>
        <taxon>Insecta</taxon>
        <taxon>Pterygota</taxon>
        <taxon>Neoptera</taxon>
        <taxon>Endopterygota</taxon>
        <taxon>Hymenoptera</taxon>
        <taxon>Apocrita</taxon>
        <taxon>Proctotrupomorpha</taxon>
        <taxon>Chalcidoidea</taxon>
        <taxon>Aphelinidae</taxon>
        <taxon>Aphelininae</taxon>
        <taxon>Eretmocerus</taxon>
    </lineage>
</organism>
<comment type="caution">
    <text evidence="1">The sequence shown here is derived from an EMBL/GenBank/DDBJ whole genome shotgun (WGS) entry which is preliminary data.</text>
</comment>
<keyword evidence="2" id="KW-1185">Reference proteome</keyword>
<protein>
    <submittedName>
        <fullName evidence="1">Uncharacterized protein</fullName>
    </submittedName>
</protein>
<dbReference type="EMBL" id="CM056743">
    <property type="protein sequence ID" value="KAJ8669233.1"/>
    <property type="molecule type" value="Genomic_DNA"/>
</dbReference>
<sequence length="232" mass="26225">MSTQSNTPRIKYRSESQIEVEELFLQRLAGARYDGITPSAPEAKWDKILIDDTPITVGRDKPCCTIIRCTLISSEHCAFTFDSIGGWYITNHSSQYTSVNGVRLPVNESKKIKVNDVIQLGPSNYFEYIVRELVTKQDDVVSKKVKLEQAPHDSKFMSKEAKINVTSQDFKSTHATIAQLMSDVAANDKEEEVLLVKLGECRQRKKSLLLQCKNGSRIFGVLHQKLLDTLEE</sequence>
<proteinExistence type="predicted"/>
<evidence type="ECO:0000313" key="1">
    <source>
        <dbReference type="EMBL" id="KAJ8669233.1"/>
    </source>
</evidence>